<keyword evidence="3" id="KW-1185">Reference proteome</keyword>
<proteinExistence type="predicted"/>
<feature type="region of interest" description="Disordered" evidence="1">
    <location>
        <begin position="179"/>
        <end position="199"/>
    </location>
</feature>
<accession>A0A2P7QVS8</accession>
<evidence type="ECO:0000313" key="2">
    <source>
        <dbReference type="EMBL" id="PSJ42066.1"/>
    </source>
</evidence>
<protein>
    <submittedName>
        <fullName evidence="2">Uncharacterized protein</fullName>
    </submittedName>
</protein>
<reference evidence="2 3" key="1">
    <citation type="submission" date="2018-03" db="EMBL/GenBank/DDBJ databases">
        <title>The draft genome of Sphingosinicella sp. GL-C-18.</title>
        <authorList>
            <person name="Liu L."/>
            <person name="Li L."/>
            <person name="Liang L."/>
            <person name="Zhang X."/>
            <person name="Wang T."/>
        </authorList>
    </citation>
    <scope>NUCLEOTIDE SEQUENCE [LARGE SCALE GENOMIC DNA]</scope>
    <source>
        <strain evidence="2 3">GL-C-18</strain>
    </source>
</reference>
<evidence type="ECO:0000313" key="3">
    <source>
        <dbReference type="Proteomes" id="UP000241167"/>
    </source>
</evidence>
<feature type="compositionally biased region" description="Basic and acidic residues" evidence="1">
    <location>
        <begin position="181"/>
        <end position="199"/>
    </location>
</feature>
<dbReference type="EMBL" id="PXYI01000002">
    <property type="protein sequence ID" value="PSJ42066.1"/>
    <property type="molecule type" value="Genomic_DNA"/>
</dbReference>
<name>A0A2P7QVS8_9SPHN</name>
<gene>
    <name evidence="2" type="ORF">C7I55_07420</name>
</gene>
<dbReference type="AlphaFoldDB" id="A0A2P7QVS8"/>
<sequence length="199" mass="21600">MNELPALAAGALAIALSGCGNDDPAPGSQDRQDASKWWAWHADKQHMDMAVSEAINEPGGGNYAKAADAIRNSSRPPAVKQFQIGRLIVRGFMRGSTRRPPESMEQGLRMMEDSAVAPGHEEGVAAQQLRMLFERGGVTPPNSFPRDPEVAACWLELEEERSADAARCIALRRQRLPDIATARHGDAPADNEIRHPAES</sequence>
<organism evidence="2 3">
    <name type="scientific">Allosphingosinicella deserti</name>
    <dbReference type="NCBI Taxonomy" id="2116704"/>
    <lineage>
        <taxon>Bacteria</taxon>
        <taxon>Pseudomonadati</taxon>
        <taxon>Pseudomonadota</taxon>
        <taxon>Alphaproteobacteria</taxon>
        <taxon>Sphingomonadales</taxon>
        <taxon>Sphingomonadaceae</taxon>
        <taxon>Allosphingosinicella</taxon>
    </lineage>
</organism>
<dbReference type="Proteomes" id="UP000241167">
    <property type="component" value="Unassembled WGS sequence"/>
</dbReference>
<comment type="caution">
    <text evidence="2">The sequence shown here is derived from an EMBL/GenBank/DDBJ whole genome shotgun (WGS) entry which is preliminary data.</text>
</comment>
<evidence type="ECO:0000256" key="1">
    <source>
        <dbReference type="SAM" id="MobiDB-lite"/>
    </source>
</evidence>